<feature type="region of interest" description="Disordered" evidence="1">
    <location>
        <begin position="1"/>
        <end position="55"/>
    </location>
</feature>
<reference evidence="2 3" key="1">
    <citation type="submission" date="2024-04" db="EMBL/GenBank/DDBJ databases">
        <authorList>
            <person name="Fracassetti M."/>
        </authorList>
    </citation>
    <scope>NUCLEOTIDE SEQUENCE [LARGE SCALE GENOMIC DNA]</scope>
</reference>
<evidence type="ECO:0000256" key="1">
    <source>
        <dbReference type="SAM" id="MobiDB-lite"/>
    </source>
</evidence>
<dbReference type="AlphaFoldDB" id="A0AAV2GU34"/>
<gene>
    <name evidence="2" type="ORF">LTRI10_LOCUS52127</name>
</gene>
<feature type="compositionally biased region" description="Low complexity" evidence="1">
    <location>
        <begin position="25"/>
        <end position="38"/>
    </location>
</feature>
<evidence type="ECO:0000313" key="3">
    <source>
        <dbReference type="Proteomes" id="UP001497516"/>
    </source>
</evidence>
<protein>
    <submittedName>
        <fullName evidence="2">Uncharacterized protein</fullName>
    </submittedName>
</protein>
<feature type="region of interest" description="Disordered" evidence="1">
    <location>
        <begin position="85"/>
        <end position="118"/>
    </location>
</feature>
<dbReference type="Proteomes" id="UP001497516">
    <property type="component" value="Chromosome 9"/>
</dbReference>
<evidence type="ECO:0000313" key="2">
    <source>
        <dbReference type="EMBL" id="CAL1412865.1"/>
    </source>
</evidence>
<keyword evidence="3" id="KW-1185">Reference proteome</keyword>
<name>A0AAV2GU34_9ROSI</name>
<proteinExistence type="predicted"/>
<dbReference type="EMBL" id="OZ034822">
    <property type="protein sequence ID" value="CAL1412865.1"/>
    <property type="molecule type" value="Genomic_DNA"/>
</dbReference>
<feature type="compositionally biased region" description="Polar residues" evidence="1">
    <location>
        <begin position="1"/>
        <end position="24"/>
    </location>
</feature>
<sequence length="155" mass="16687">MATSLFSSLSAPTTEFSDPTLANPSTPGSTSSMSSSSTRQRGEDNTMKPLCRAYRPPLCSAPNQLSEGSLSSTSFPSTAIFNDMAKKGPVAENPQSLAKLDEEDEKEGSSSDWSSPSEIHNLGALKPFLFFWLHHLASVDKHLLTSHPPGFEDIL</sequence>
<organism evidence="2 3">
    <name type="scientific">Linum trigynum</name>
    <dbReference type="NCBI Taxonomy" id="586398"/>
    <lineage>
        <taxon>Eukaryota</taxon>
        <taxon>Viridiplantae</taxon>
        <taxon>Streptophyta</taxon>
        <taxon>Embryophyta</taxon>
        <taxon>Tracheophyta</taxon>
        <taxon>Spermatophyta</taxon>
        <taxon>Magnoliopsida</taxon>
        <taxon>eudicotyledons</taxon>
        <taxon>Gunneridae</taxon>
        <taxon>Pentapetalae</taxon>
        <taxon>rosids</taxon>
        <taxon>fabids</taxon>
        <taxon>Malpighiales</taxon>
        <taxon>Linaceae</taxon>
        <taxon>Linum</taxon>
    </lineage>
</organism>
<accession>A0AAV2GU34</accession>